<feature type="compositionally biased region" description="Basic residues" evidence="1">
    <location>
        <begin position="141"/>
        <end position="150"/>
    </location>
</feature>
<organism evidence="3 4">
    <name type="scientific">Polyrhizophydium stewartii</name>
    <dbReference type="NCBI Taxonomy" id="2732419"/>
    <lineage>
        <taxon>Eukaryota</taxon>
        <taxon>Fungi</taxon>
        <taxon>Fungi incertae sedis</taxon>
        <taxon>Chytridiomycota</taxon>
        <taxon>Chytridiomycota incertae sedis</taxon>
        <taxon>Chytridiomycetes</taxon>
        <taxon>Rhizophydiales</taxon>
        <taxon>Rhizophydiales incertae sedis</taxon>
        <taxon>Polyrhizophydium</taxon>
    </lineage>
</organism>
<dbReference type="PROSITE" id="PS51391">
    <property type="entry name" value="CID"/>
    <property type="match status" value="1"/>
</dbReference>
<dbReference type="Pfam" id="PF04818">
    <property type="entry name" value="CID"/>
    <property type="match status" value="1"/>
</dbReference>
<dbReference type="InterPro" id="IPR008942">
    <property type="entry name" value="ENTH_VHS"/>
</dbReference>
<dbReference type="PANTHER" id="PTHR12460">
    <property type="entry name" value="CYCLIN-DEPENDENT KINASE INHIBITOR-RELATED PROTEIN"/>
    <property type="match status" value="1"/>
</dbReference>
<dbReference type="CDD" id="cd16981">
    <property type="entry name" value="CID_RPRD_like"/>
    <property type="match status" value="1"/>
</dbReference>
<evidence type="ECO:0000313" key="4">
    <source>
        <dbReference type="Proteomes" id="UP001527925"/>
    </source>
</evidence>
<keyword evidence="4" id="KW-1185">Reference proteome</keyword>
<dbReference type="EMBL" id="JADGIZ020000002">
    <property type="protein sequence ID" value="KAL2919706.1"/>
    <property type="molecule type" value="Genomic_DNA"/>
</dbReference>
<feature type="region of interest" description="Disordered" evidence="1">
    <location>
        <begin position="135"/>
        <end position="155"/>
    </location>
</feature>
<accession>A0ABR4NJM6</accession>
<evidence type="ECO:0000313" key="3">
    <source>
        <dbReference type="EMBL" id="KAL2919706.1"/>
    </source>
</evidence>
<name>A0ABR4NJM6_9FUNG</name>
<reference evidence="3 4" key="1">
    <citation type="submission" date="2023-09" db="EMBL/GenBank/DDBJ databases">
        <title>Pangenome analysis of Batrachochytrium dendrobatidis and related Chytrids.</title>
        <authorList>
            <person name="Yacoub M.N."/>
            <person name="Stajich J.E."/>
            <person name="James T.Y."/>
        </authorList>
    </citation>
    <scope>NUCLEOTIDE SEQUENCE [LARGE SCALE GENOMIC DNA]</scope>
    <source>
        <strain evidence="3 4">JEL0888</strain>
    </source>
</reference>
<feature type="domain" description="CID" evidence="2">
    <location>
        <begin position="1"/>
        <end position="132"/>
    </location>
</feature>
<evidence type="ECO:0000259" key="2">
    <source>
        <dbReference type="PROSITE" id="PS51391"/>
    </source>
</evidence>
<dbReference type="Proteomes" id="UP001527925">
    <property type="component" value="Unassembled WGS sequence"/>
</dbReference>
<protein>
    <recommendedName>
        <fullName evidence="2">CID domain-containing protein</fullName>
    </recommendedName>
</protein>
<gene>
    <name evidence="3" type="ORF">HK105_200620</name>
</gene>
<dbReference type="PANTHER" id="PTHR12460:SF0">
    <property type="entry name" value="CID DOMAIN-CONTAINING PROTEIN-RELATED"/>
    <property type="match status" value="1"/>
</dbReference>
<comment type="caution">
    <text evidence="3">The sequence shown here is derived from an EMBL/GenBank/DDBJ whole genome shotgun (WGS) entry which is preliminary data.</text>
</comment>
<evidence type="ECO:0000256" key="1">
    <source>
        <dbReference type="SAM" id="MobiDB-lite"/>
    </source>
</evidence>
<dbReference type="Gene3D" id="1.25.40.90">
    <property type="match status" value="1"/>
</dbReference>
<dbReference type="SUPFAM" id="SSF48464">
    <property type="entry name" value="ENTH/VHS domain"/>
    <property type="match status" value="1"/>
</dbReference>
<sequence length="448" mass="47971">MAFSTEALVAKLKQLTATQQSIEVTSQWLLFHRNHAGDCVSTWAEQLAQAPASRRLSFLYLANDVIQHSKRRSGNYAREFETILPGVFGTTLNGLDHDTKGKIYRILEVWRERNVYEPQFLDLLAAKAKLDTIGAAQSHTHASHHPHGRHQMPQNQLATAAAPLPKPSVPLAPALGRTPKNTGLAKSVKFAPDTKPGHEYDDNALARAQESDSGAGAVESASLLVPEVRDLSSKLQELIAVEESTSAAATLASSLNLTIFQSSTTATQENAEAVKLLTDHIAALNREIGVRTAIAQKLRDLLAQHDSALWERRTRLKPCHRAILLSRILLQVAEDQLAQLESTAQRAEPADDDGLAAINAKSAILVGATAPSGLLSSMPSTNTLSDPQSSGAAAISAEGASTIGHDGFGTSDFAAAFVNDGFSGGNHQATLDRISLTWPDDNPLGFDL</sequence>
<dbReference type="InterPro" id="IPR006569">
    <property type="entry name" value="CID_dom"/>
</dbReference>
<dbReference type="SMART" id="SM00582">
    <property type="entry name" value="RPR"/>
    <property type="match status" value="1"/>
</dbReference>
<proteinExistence type="predicted"/>
<feature type="region of interest" description="Disordered" evidence="1">
    <location>
        <begin position="176"/>
        <end position="197"/>
    </location>
</feature>